<dbReference type="InterPro" id="IPR033469">
    <property type="entry name" value="CYTH-like_dom_sf"/>
</dbReference>
<dbReference type="AlphaFoldDB" id="A0A1Y6CTC7"/>
<dbReference type="Proteomes" id="UP000192923">
    <property type="component" value="Unassembled WGS sequence"/>
</dbReference>
<dbReference type="Pfam" id="PF01928">
    <property type="entry name" value="CYTH"/>
    <property type="match status" value="1"/>
</dbReference>
<accession>A0A1Y6CTC7</accession>
<dbReference type="SMART" id="SM01118">
    <property type="entry name" value="CYTH"/>
    <property type="match status" value="1"/>
</dbReference>
<dbReference type="InterPro" id="IPR012042">
    <property type="entry name" value="NeuTTM/CthTTM-like"/>
</dbReference>
<keyword evidence="4" id="KW-1185">Reference proteome</keyword>
<dbReference type="CDD" id="cd07891">
    <property type="entry name" value="CYTH-like_CthTTM-like_1"/>
    <property type="match status" value="1"/>
</dbReference>
<dbReference type="STRING" id="1760988.SAMN02949497_1152"/>
<evidence type="ECO:0000313" key="3">
    <source>
        <dbReference type="EMBL" id="SMF93858.1"/>
    </source>
</evidence>
<dbReference type="EMBL" id="FXAM01000001">
    <property type="protein sequence ID" value="SMF93858.1"/>
    <property type="molecule type" value="Genomic_DNA"/>
</dbReference>
<protein>
    <submittedName>
        <fullName evidence="3">Adenylate cyclase</fullName>
    </submittedName>
</protein>
<sequence>MNLEIERKFLVVDDSWRSAARDPAHFRQGYLNDEKHCSVRVRVAGGRAWLNLKSVTVGAQRHEFEYEIPVRDAHQMLDLLSCKPIIEKTRHYLDNGPHTWEIDVFEGDNAGLVVAEIELGSPDEVFEKPAWAGAEVTHDPRYYNTCLASHPYKLWRVS</sequence>
<dbReference type="OrthoDB" id="9805588at2"/>
<dbReference type="PIRSF" id="PIRSF016487">
    <property type="entry name" value="CYTH_UCP016487"/>
    <property type="match status" value="1"/>
</dbReference>
<proteinExistence type="predicted"/>
<gene>
    <name evidence="3" type="ORF">SAMN02949497_1152</name>
</gene>
<dbReference type="RefSeq" id="WP_085210752.1">
    <property type="nucleotide sequence ID" value="NZ_FXAM01000001.1"/>
</dbReference>
<dbReference type="Gene3D" id="2.40.320.10">
    <property type="entry name" value="Hypothetical Protein Pfu-838710-001"/>
    <property type="match status" value="1"/>
</dbReference>
<dbReference type="PANTHER" id="PTHR40114">
    <property type="entry name" value="SLR0698 PROTEIN"/>
    <property type="match status" value="1"/>
</dbReference>
<dbReference type="InterPro" id="IPR023577">
    <property type="entry name" value="CYTH_domain"/>
</dbReference>
<feature type="domain" description="CYTH" evidence="2">
    <location>
        <begin position="2"/>
        <end position="149"/>
    </location>
</feature>
<organism evidence="3 4">
    <name type="scientific">Methylomagnum ishizawai</name>
    <dbReference type="NCBI Taxonomy" id="1760988"/>
    <lineage>
        <taxon>Bacteria</taxon>
        <taxon>Pseudomonadati</taxon>
        <taxon>Pseudomonadota</taxon>
        <taxon>Gammaproteobacteria</taxon>
        <taxon>Methylococcales</taxon>
        <taxon>Methylococcaceae</taxon>
        <taxon>Methylomagnum</taxon>
    </lineage>
</organism>
<evidence type="ECO:0000313" key="4">
    <source>
        <dbReference type="Proteomes" id="UP000192923"/>
    </source>
</evidence>
<dbReference type="SUPFAM" id="SSF55154">
    <property type="entry name" value="CYTH-like phosphatases"/>
    <property type="match status" value="1"/>
</dbReference>
<evidence type="ECO:0000256" key="1">
    <source>
        <dbReference type="PIRSR" id="PIRSR016487-1"/>
    </source>
</evidence>
<dbReference type="PROSITE" id="PS51707">
    <property type="entry name" value="CYTH"/>
    <property type="match status" value="1"/>
</dbReference>
<name>A0A1Y6CTC7_9GAMM</name>
<reference evidence="3 4" key="1">
    <citation type="submission" date="2016-12" db="EMBL/GenBank/DDBJ databases">
        <authorList>
            <person name="Song W.-J."/>
            <person name="Kurnit D.M."/>
        </authorList>
    </citation>
    <scope>NUCLEOTIDE SEQUENCE [LARGE SCALE GENOMIC DNA]</scope>
    <source>
        <strain evidence="3 4">175</strain>
    </source>
</reference>
<feature type="active site" description="Proton acceptor" evidence="1">
    <location>
        <position position="30"/>
    </location>
</feature>
<dbReference type="PANTHER" id="PTHR40114:SF1">
    <property type="entry name" value="SLR0698 PROTEIN"/>
    <property type="match status" value="1"/>
</dbReference>
<evidence type="ECO:0000259" key="2">
    <source>
        <dbReference type="PROSITE" id="PS51707"/>
    </source>
</evidence>